<evidence type="ECO:0000256" key="1">
    <source>
        <dbReference type="SAM" id="MobiDB-lite"/>
    </source>
</evidence>
<evidence type="ECO:0000313" key="2">
    <source>
        <dbReference type="EMBL" id="QJA47651.1"/>
    </source>
</evidence>
<dbReference type="AlphaFoldDB" id="A0A6H1ZJP5"/>
<protein>
    <submittedName>
        <fullName evidence="2">Uncharacterized protein</fullName>
    </submittedName>
</protein>
<name>A0A6H1ZJP5_9ZZZZ</name>
<proteinExistence type="predicted"/>
<organism evidence="2">
    <name type="scientific">viral metagenome</name>
    <dbReference type="NCBI Taxonomy" id="1070528"/>
    <lineage>
        <taxon>unclassified sequences</taxon>
        <taxon>metagenomes</taxon>
        <taxon>organismal metagenomes</taxon>
    </lineage>
</organism>
<accession>A0A6H1ZJP5</accession>
<sequence length="108" mass="11029">MEMEYTITLSAELGRLANAWAVILGQEFEEFCVGAIGDRVASLSPAVAPSHTTPPPGGGEAQAASPPPPTRTARGLAKGGDDPEACGGAGFPEFPVEEGPNAKRLRGV</sequence>
<gene>
    <name evidence="2" type="ORF">TM448A00717_0004</name>
</gene>
<feature type="region of interest" description="Disordered" evidence="1">
    <location>
        <begin position="45"/>
        <end position="108"/>
    </location>
</feature>
<reference evidence="2" key="1">
    <citation type="submission" date="2020-03" db="EMBL/GenBank/DDBJ databases">
        <title>The deep terrestrial virosphere.</title>
        <authorList>
            <person name="Holmfeldt K."/>
            <person name="Nilsson E."/>
            <person name="Simone D."/>
            <person name="Lopez-Fernandez M."/>
            <person name="Wu X."/>
            <person name="de Brujin I."/>
            <person name="Lundin D."/>
            <person name="Andersson A."/>
            <person name="Bertilsson S."/>
            <person name="Dopson M."/>
        </authorList>
    </citation>
    <scope>NUCLEOTIDE SEQUENCE</scope>
    <source>
        <strain evidence="2">TM448A00717</strain>
    </source>
</reference>
<dbReference type="EMBL" id="MT144052">
    <property type="protein sequence ID" value="QJA47651.1"/>
    <property type="molecule type" value="Genomic_DNA"/>
</dbReference>